<feature type="region of interest" description="Disordered" evidence="1">
    <location>
        <begin position="1"/>
        <end position="63"/>
    </location>
</feature>
<evidence type="ECO:0000313" key="2">
    <source>
        <dbReference type="EMBL" id="SBS75383.1"/>
    </source>
</evidence>
<proteinExistence type="predicted"/>
<evidence type="ECO:0000256" key="1">
    <source>
        <dbReference type="SAM" id="MobiDB-lite"/>
    </source>
</evidence>
<dbReference type="EMBL" id="FLQS01000015">
    <property type="protein sequence ID" value="SBS75383.1"/>
    <property type="molecule type" value="Genomic_DNA"/>
</dbReference>
<sequence length="63" mass="7223">MLDARNHYPQIKHHTPPPKWSNNTPLEPQSKNNGLVVSKPNSVSDDSRRRHPHRNSSLSCTRT</sequence>
<gene>
    <name evidence="2" type="ORF">MHPYR_220059</name>
</gene>
<organism evidence="2">
    <name type="scientific">uncultured Mycobacterium sp</name>
    <dbReference type="NCBI Taxonomy" id="171292"/>
    <lineage>
        <taxon>Bacteria</taxon>
        <taxon>Bacillati</taxon>
        <taxon>Actinomycetota</taxon>
        <taxon>Actinomycetes</taxon>
        <taxon>Mycobacteriales</taxon>
        <taxon>Mycobacteriaceae</taxon>
        <taxon>Mycobacterium</taxon>
        <taxon>environmental samples</taxon>
    </lineage>
</organism>
<name>A0A1Y5P9M2_9MYCO</name>
<reference evidence="2" key="1">
    <citation type="submission" date="2016-03" db="EMBL/GenBank/DDBJ databases">
        <authorList>
            <person name="Ploux O."/>
        </authorList>
    </citation>
    <scope>NUCLEOTIDE SEQUENCE</scope>
    <source>
        <strain evidence="2">UC10</strain>
    </source>
</reference>
<dbReference type="AlphaFoldDB" id="A0A1Y5P9M2"/>
<protein>
    <submittedName>
        <fullName evidence="2">Uncharacterized protein</fullName>
    </submittedName>
</protein>
<accession>A0A1Y5P9M2</accession>
<feature type="compositionally biased region" description="Polar residues" evidence="1">
    <location>
        <begin position="20"/>
        <end position="44"/>
    </location>
</feature>